<dbReference type="InterPro" id="IPR011650">
    <property type="entry name" value="Peptidase_M20_dimer"/>
</dbReference>
<dbReference type="GO" id="GO:0005829">
    <property type="term" value="C:cytosol"/>
    <property type="evidence" value="ECO:0007669"/>
    <property type="project" value="TreeGrafter"/>
</dbReference>
<dbReference type="EMBL" id="BAYM01000151">
    <property type="protein sequence ID" value="GAN37356.1"/>
    <property type="molecule type" value="Genomic_DNA"/>
</dbReference>
<dbReference type="RefSeq" id="WP_045625300.1">
    <property type="nucleotide sequence ID" value="NZ_BAYM01000151.1"/>
</dbReference>
<organism evidence="5 6">
    <name type="scientific">Lacticaseibacillus paracasei NRIC 0644</name>
    <dbReference type="NCBI Taxonomy" id="1435038"/>
    <lineage>
        <taxon>Bacteria</taxon>
        <taxon>Bacillati</taxon>
        <taxon>Bacillota</taxon>
        <taxon>Bacilli</taxon>
        <taxon>Lactobacillales</taxon>
        <taxon>Lactobacillaceae</taxon>
        <taxon>Lacticaseibacillus</taxon>
    </lineage>
</organism>
<dbReference type="PANTHER" id="PTHR43270">
    <property type="entry name" value="BETA-ALA-HIS DIPEPTIDASE"/>
    <property type="match status" value="1"/>
</dbReference>
<dbReference type="Proteomes" id="UP000032552">
    <property type="component" value="Unassembled WGS sequence"/>
</dbReference>
<dbReference type="SUPFAM" id="SSF53187">
    <property type="entry name" value="Zn-dependent exopeptidases"/>
    <property type="match status" value="1"/>
</dbReference>
<evidence type="ECO:0000256" key="2">
    <source>
        <dbReference type="ARBA" id="ARBA00022723"/>
    </source>
</evidence>
<dbReference type="Gene3D" id="3.40.630.10">
    <property type="entry name" value="Zn peptidases"/>
    <property type="match status" value="1"/>
</dbReference>
<protein>
    <submittedName>
        <fullName evidence="5">Peptidase M20</fullName>
    </submittedName>
</protein>
<evidence type="ECO:0000256" key="1">
    <source>
        <dbReference type="ARBA" id="ARBA00022670"/>
    </source>
</evidence>
<evidence type="ECO:0000256" key="3">
    <source>
        <dbReference type="ARBA" id="ARBA00022801"/>
    </source>
</evidence>
<dbReference type="Pfam" id="PF01546">
    <property type="entry name" value="Peptidase_M20"/>
    <property type="match status" value="1"/>
</dbReference>
<dbReference type="Pfam" id="PF07687">
    <property type="entry name" value="M20_dimer"/>
    <property type="match status" value="1"/>
</dbReference>
<dbReference type="AlphaFoldDB" id="A0A0C9PQT1"/>
<reference evidence="6" key="1">
    <citation type="submission" date="2014-05" db="EMBL/GenBank/DDBJ databases">
        <title>Whole genome sequencing of Lactobacillus casei NRIC0644.</title>
        <authorList>
            <person name="Atarashi H."/>
            <person name="Yoshida Y."/>
            <person name="Fujimura S."/>
            <person name="Tanaka N."/>
            <person name="Shiwa Y."/>
            <person name="Yoshikawa H."/>
            <person name="Okada S."/>
            <person name="Nakagawa J."/>
        </authorList>
    </citation>
    <scope>NUCLEOTIDE SEQUENCE [LARGE SCALE GENOMIC DNA]</scope>
    <source>
        <strain evidence="6">NRIC0644</strain>
    </source>
</reference>
<dbReference type="PANTHER" id="PTHR43270:SF8">
    <property type="entry name" value="DI- AND TRIPEPTIDASE DUG2-RELATED"/>
    <property type="match status" value="1"/>
</dbReference>
<evidence type="ECO:0000313" key="6">
    <source>
        <dbReference type="Proteomes" id="UP000032552"/>
    </source>
</evidence>
<sequence length="449" mass="49841">MTEHEAIEQFALDYLPSLEDYLRIPTISAQNKGIRKTVDWVKKAFSDLDAETVEEWHDQGGNPIVFAEFKGNSDQTILFYNHYDVQPPEPLAEWRTEPFEPTIVNGKLFARGVADDKGELMYRLTALRWMKDHGGFPVNMKFFVEGGEEVGSPRVGEYVKAHRDELTADACIWETGGKNEADHFQVIAGLKGIVSFDLHVKTADADIHSSLAAYIDNAAWRLVRALSSLTDEQNHILIDGFYDDIEPLDLASQAAIDEMDFDADAIRKTYGLKRPFTSADPKRAVVTAPTLTINGLSAGYEGEGLKTIIPKEALAKLDCRLLPGQDPRRIASLIQAQLDKNGYSDVHLHYNLGEDAFHSDLNDPHLKLAKSVAEEVYGTGQVRFVPMMPGGGPAKHFVDALNLPVILIGVNYAGSGPHAPNENIRLHDYQQGVDYLIQLLNAYARPSVN</sequence>
<dbReference type="GO" id="GO:0006508">
    <property type="term" value="P:proteolysis"/>
    <property type="evidence" value="ECO:0007669"/>
    <property type="project" value="UniProtKB-KW"/>
</dbReference>
<keyword evidence="1" id="KW-0645">Protease</keyword>
<gene>
    <name evidence="5" type="ORF">LC0644_1945</name>
</gene>
<dbReference type="GO" id="GO:0009014">
    <property type="term" value="F:succinyl-diaminopimelate desuccinylase activity"/>
    <property type="evidence" value="ECO:0007669"/>
    <property type="project" value="TreeGrafter"/>
</dbReference>
<keyword evidence="2" id="KW-0479">Metal-binding</keyword>
<comment type="caution">
    <text evidence="5">The sequence shown here is derived from an EMBL/GenBank/DDBJ whole genome shotgun (WGS) entry which is preliminary data.</text>
</comment>
<keyword evidence="3" id="KW-0378">Hydrolase</keyword>
<dbReference type="InterPro" id="IPR002933">
    <property type="entry name" value="Peptidase_M20"/>
</dbReference>
<evidence type="ECO:0000259" key="4">
    <source>
        <dbReference type="Pfam" id="PF07687"/>
    </source>
</evidence>
<dbReference type="Gene3D" id="3.30.70.360">
    <property type="match status" value="1"/>
</dbReference>
<feature type="domain" description="Peptidase M20 dimerisation" evidence="4">
    <location>
        <begin position="189"/>
        <end position="343"/>
    </location>
</feature>
<dbReference type="CDD" id="cd05681">
    <property type="entry name" value="M20_dipept_Sso-CP2"/>
    <property type="match status" value="1"/>
</dbReference>
<name>A0A0C9PQT1_LACPA</name>
<dbReference type="InterPro" id="IPR051458">
    <property type="entry name" value="Cyt/Met_Dipeptidase"/>
</dbReference>
<dbReference type="GO" id="GO:0008233">
    <property type="term" value="F:peptidase activity"/>
    <property type="evidence" value="ECO:0007669"/>
    <property type="project" value="UniProtKB-KW"/>
</dbReference>
<dbReference type="GO" id="GO:0009089">
    <property type="term" value="P:lysine biosynthetic process via diaminopimelate"/>
    <property type="evidence" value="ECO:0007669"/>
    <property type="project" value="TreeGrafter"/>
</dbReference>
<proteinExistence type="predicted"/>
<accession>A0A0C9PQT1</accession>
<dbReference type="GO" id="GO:0046872">
    <property type="term" value="F:metal ion binding"/>
    <property type="evidence" value="ECO:0007669"/>
    <property type="project" value="UniProtKB-KW"/>
</dbReference>
<evidence type="ECO:0000313" key="5">
    <source>
        <dbReference type="EMBL" id="GAN37356.1"/>
    </source>
</evidence>